<gene>
    <name evidence="1" type="ORF">R4I43_19740</name>
</gene>
<name>A0ABU6ADT8_9PSEU</name>
<reference evidence="1 2" key="1">
    <citation type="submission" date="2023-10" db="EMBL/GenBank/DDBJ databases">
        <title>Saccharopolyspora sp. nov., isolated from mangrove soil.</title>
        <authorList>
            <person name="Lu Y."/>
            <person name="Liu W."/>
        </authorList>
    </citation>
    <scope>NUCLEOTIDE SEQUENCE [LARGE SCALE GENOMIC DNA]</scope>
    <source>
        <strain evidence="1 2">S2-29</strain>
    </source>
</reference>
<dbReference type="EMBL" id="JAWLNX010000014">
    <property type="protein sequence ID" value="MEB3369643.1"/>
    <property type="molecule type" value="Genomic_DNA"/>
</dbReference>
<dbReference type="InterPro" id="IPR000415">
    <property type="entry name" value="Nitroreductase-like"/>
</dbReference>
<dbReference type="SUPFAM" id="SSF55469">
    <property type="entry name" value="FMN-dependent nitroreductase-like"/>
    <property type="match status" value="1"/>
</dbReference>
<evidence type="ECO:0000313" key="1">
    <source>
        <dbReference type="EMBL" id="MEB3369643.1"/>
    </source>
</evidence>
<protein>
    <submittedName>
        <fullName evidence="1">Uncharacterized protein</fullName>
    </submittedName>
</protein>
<keyword evidence="2" id="KW-1185">Reference proteome</keyword>
<dbReference type="Proteomes" id="UP001327093">
    <property type="component" value="Unassembled WGS sequence"/>
</dbReference>
<organism evidence="1 2">
    <name type="scientific">Saccharopolyspora mangrovi</name>
    <dbReference type="NCBI Taxonomy" id="3082379"/>
    <lineage>
        <taxon>Bacteria</taxon>
        <taxon>Bacillati</taxon>
        <taxon>Actinomycetota</taxon>
        <taxon>Actinomycetes</taxon>
        <taxon>Pseudonocardiales</taxon>
        <taxon>Pseudonocardiaceae</taxon>
        <taxon>Saccharopolyspora</taxon>
    </lineage>
</organism>
<sequence>MTADTVRKTLGVSDEFKLLFGIAFGTAKPDSPVRDLDIGRVPLPESVVLHDTPLW</sequence>
<comment type="caution">
    <text evidence="1">The sequence shown here is derived from an EMBL/GenBank/DDBJ whole genome shotgun (WGS) entry which is preliminary data.</text>
</comment>
<proteinExistence type="predicted"/>
<accession>A0ABU6ADT8</accession>
<evidence type="ECO:0000313" key="2">
    <source>
        <dbReference type="Proteomes" id="UP001327093"/>
    </source>
</evidence>
<dbReference type="RefSeq" id="WP_324267129.1">
    <property type="nucleotide sequence ID" value="NZ_JAWLNX010000014.1"/>
</dbReference>